<dbReference type="PROSITE" id="PS50995">
    <property type="entry name" value="HTH_MARR_2"/>
    <property type="match status" value="1"/>
</dbReference>
<protein>
    <submittedName>
        <fullName evidence="2">MarR family transcriptional regulator</fullName>
    </submittedName>
</protein>
<dbReference type="Proteomes" id="UP001217838">
    <property type="component" value="Unassembled WGS sequence"/>
</dbReference>
<keyword evidence="3" id="KW-1185">Reference proteome</keyword>
<reference evidence="2 3" key="1">
    <citation type="submission" date="2022-11" db="EMBL/GenBank/DDBJ databases">
        <title>Minimal conservation of predation-associated metabolite biosynthetic gene clusters underscores biosynthetic potential of Myxococcota including descriptions for ten novel species: Archangium lansinium sp. nov., Myxococcus landrumus sp. nov., Nannocystis bai.</title>
        <authorList>
            <person name="Ahearne A."/>
            <person name="Stevens C."/>
            <person name="Dowd S."/>
        </authorList>
    </citation>
    <scope>NUCLEOTIDE SEQUENCE [LARGE SCALE GENOMIC DNA]</scope>
    <source>
        <strain evidence="2 3">NCELM</strain>
    </source>
</reference>
<dbReference type="RefSeq" id="WP_272007018.1">
    <property type="nucleotide sequence ID" value="NZ_JAQNDN010000022.1"/>
</dbReference>
<feature type="domain" description="HTH marR-type" evidence="1">
    <location>
        <begin position="1"/>
        <end position="135"/>
    </location>
</feature>
<accession>A0ABT5BJ08</accession>
<dbReference type="InterPro" id="IPR036390">
    <property type="entry name" value="WH_DNA-bd_sf"/>
</dbReference>
<dbReference type="SMART" id="SM00347">
    <property type="entry name" value="HTH_MARR"/>
    <property type="match status" value="1"/>
</dbReference>
<dbReference type="SUPFAM" id="SSF46785">
    <property type="entry name" value="Winged helix' DNA-binding domain"/>
    <property type="match status" value="1"/>
</dbReference>
<dbReference type="InterPro" id="IPR039422">
    <property type="entry name" value="MarR/SlyA-like"/>
</dbReference>
<evidence type="ECO:0000313" key="2">
    <source>
        <dbReference type="EMBL" id="MDC0673668.1"/>
    </source>
</evidence>
<dbReference type="PRINTS" id="PR00598">
    <property type="entry name" value="HTHMARR"/>
</dbReference>
<evidence type="ECO:0000259" key="1">
    <source>
        <dbReference type="PROSITE" id="PS50995"/>
    </source>
</evidence>
<gene>
    <name evidence="2" type="ORF">POL58_38340</name>
</gene>
<organism evidence="2 3">
    <name type="scientific">Nannocystis radixulma</name>
    <dbReference type="NCBI Taxonomy" id="2995305"/>
    <lineage>
        <taxon>Bacteria</taxon>
        <taxon>Pseudomonadati</taxon>
        <taxon>Myxococcota</taxon>
        <taxon>Polyangia</taxon>
        <taxon>Nannocystales</taxon>
        <taxon>Nannocystaceae</taxon>
        <taxon>Nannocystis</taxon>
    </lineage>
</organism>
<name>A0ABT5BJ08_9BACT</name>
<dbReference type="InterPro" id="IPR036388">
    <property type="entry name" value="WH-like_DNA-bd_sf"/>
</dbReference>
<dbReference type="PANTHER" id="PTHR33164:SF43">
    <property type="entry name" value="HTH-TYPE TRANSCRIPTIONAL REPRESSOR YETL"/>
    <property type="match status" value="1"/>
</dbReference>
<dbReference type="Gene3D" id="1.10.10.10">
    <property type="entry name" value="Winged helix-like DNA-binding domain superfamily/Winged helix DNA-binding domain"/>
    <property type="match status" value="1"/>
</dbReference>
<evidence type="ECO:0000313" key="3">
    <source>
        <dbReference type="Proteomes" id="UP001217838"/>
    </source>
</evidence>
<comment type="caution">
    <text evidence="2">The sequence shown here is derived from an EMBL/GenBank/DDBJ whole genome shotgun (WGS) entry which is preliminary data.</text>
</comment>
<dbReference type="PANTHER" id="PTHR33164">
    <property type="entry name" value="TRANSCRIPTIONAL REGULATOR, MARR FAMILY"/>
    <property type="match status" value="1"/>
</dbReference>
<dbReference type="Pfam" id="PF12802">
    <property type="entry name" value="MarR_2"/>
    <property type="match status" value="1"/>
</dbReference>
<proteinExistence type="predicted"/>
<sequence>MTKIDAARLWSLNHRLLMSVIATVAAEVGALGLEVKELFVLSEVDEHPYPAELAAALLMPKPSMTVYVKRLEAAGFLRREIDPDDLRKHRLLITPAGRKVMQRGLTLLADAFAERLGRLSAGEQAQLRGLLEKLY</sequence>
<dbReference type="EMBL" id="JAQNDN010000022">
    <property type="protein sequence ID" value="MDC0673668.1"/>
    <property type="molecule type" value="Genomic_DNA"/>
</dbReference>
<dbReference type="InterPro" id="IPR000835">
    <property type="entry name" value="HTH_MarR-typ"/>
</dbReference>